<gene>
    <name evidence="3" type="ORF">SAMN02745121_06848</name>
</gene>
<accession>A0A1I2FTV1</accession>
<sequence>MKPMMNRSLLISFAAAVLVTVAPGFESEAAAATLYNRIPASACSPESPDDDAVLQLSNGSWVFAPNETGTATLWCPVATDKPHSALDPYSINNLRLWYRDTDGTATGSQVTAQLYHRSDSASNPSSMTAGIDSNSSSATSNNTLWADVTTNTTSNALFFVRVTISRNLSSLNVAFHGVDLPQSPP</sequence>
<dbReference type="EMBL" id="FOMX01000028">
    <property type="protein sequence ID" value="SFF08755.1"/>
    <property type="molecule type" value="Genomic_DNA"/>
</dbReference>
<evidence type="ECO:0000313" key="3">
    <source>
        <dbReference type="EMBL" id="SFF08755.1"/>
    </source>
</evidence>
<dbReference type="AlphaFoldDB" id="A0A1I2FTV1"/>
<feature type="region of interest" description="Disordered" evidence="1">
    <location>
        <begin position="117"/>
        <end position="140"/>
    </location>
</feature>
<evidence type="ECO:0000313" key="4">
    <source>
        <dbReference type="Proteomes" id="UP000199400"/>
    </source>
</evidence>
<dbReference type="Proteomes" id="UP000199400">
    <property type="component" value="Unassembled WGS sequence"/>
</dbReference>
<protein>
    <submittedName>
        <fullName evidence="3">Uncharacterized protein</fullName>
    </submittedName>
</protein>
<keyword evidence="2" id="KW-0732">Signal</keyword>
<evidence type="ECO:0000256" key="1">
    <source>
        <dbReference type="SAM" id="MobiDB-lite"/>
    </source>
</evidence>
<organism evidence="3 4">
    <name type="scientific">Nannocystis exedens</name>
    <dbReference type="NCBI Taxonomy" id="54"/>
    <lineage>
        <taxon>Bacteria</taxon>
        <taxon>Pseudomonadati</taxon>
        <taxon>Myxococcota</taxon>
        <taxon>Polyangia</taxon>
        <taxon>Nannocystales</taxon>
        <taxon>Nannocystaceae</taxon>
        <taxon>Nannocystis</taxon>
    </lineage>
</organism>
<keyword evidence="4" id="KW-1185">Reference proteome</keyword>
<feature type="signal peptide" evidence="2">
    <location>
        <begin position="1"/>
        <end position="24"/>
    </location>
</feature>
<reference evidence="4" key="1">
    <citation type="submission" date="2016-10" db="EMBL/GenBank/DDBJ databases">
        <authorList>
            <person name="Varghese N."/>
            <person name="Submissions S."/>
        </authorList>
    </citation>
    <scope>NUCLEOTIDE SEQUENCE [LARGE SCALE GENOMIC DNA]</scope>
    <source>
        <strain evidence="4">ATCC 25963</strain>
    </source>
</reference>
<proteinExistence type="predicted"/>
<feature type="chain" id="PRO_5011635413" evidence="2">
    <location>
        <begin position="25"/>
        <end position="185"/>
    </location>
</feature>
<evidence type="ECO:0000256" key="2">
    <source>
        <dbReference type="SAM" id="SignalP"/>
    </source>
</evidence>
<name>A0A1I2FTV1_9BACT</name>
<feature type="compositionally biased region" description="Polar residues" evidence="1">
    <location>
        <begin position="120"/>
        <end position="132"/>
    </location>
</feature>